<gene>
    <name evidence="1" type="ORF">GWI33_018846</name>
</gene>
<proteinExistence type="predicted"/>
<accession>A0A834M4S1</accession>
<organism evidence="1 2">
    <name type="scientific">Rhynchophorus ferrugineus</name>
    <name type="common">Red palm weevil</name>
    <name type="synonym">Curculio ferrugineus</name>
    <dbReference type="NCBI Taxonomy" id="354439"/>
    <lineage>
        <taxon>Eukaryota</taxon>
        <taxon>Metazoa</taxon>
        <taxon>Ecdysozoa</taxon>
        <taxon>Arthropoda</taxon>
        <taxon>Hexapoda</taxon>
        <taxon>Insecta</taxon>
        <taxon>Pterygota</taxon>
        <taxon>Neoptera</taxon>
        <taxon>Endopterygota</taxon>
        <taxon>Coleoptera</taxon>
        <taxon>Polyphaga</taxon>
        <taxon>Cucujiformia</taxon>
        <taxon>Curculionidae</taxon>
        <taxon>Dryophthorinae</taxon>
        <taxon>Rhynchophorus</taxon>
    </lineage>
</organism>
<comment type="caution">
    <text evidence="1">The sequence shown here is derived from an EMBL/GenBank/DDBJ whole genome shotgun (WGS) entry which is preliminary data.</text>
</comment>
<evidence type="ECO:0000313" key="1">
    <source>
        <dbReference type="EMBL" id="KAF7267976.1"/>
    </source>
</evidence>
<protein>
    <submittedName>
        <fullName evidence="1">Uncharacterized protein</fullName>
    </submittedName>
</protein>
<sequence length="92" mass="10850">MSEIVQTEQSFEQPLPVPSTILNKSCLKDIEEKCKEELIKFDQYISNIQELKLNWIRMRECEKLKNEKAIACNTSQPRHSKGRIFYVDNDLC</sequence>
<name>A0A834M4S1_RHYFE</name>
<dbReference type="EMBL" id="JAACXV010014359">
    <property type="protein sequence ID" value="KAF7267976.1"/>
    <property type="molecule type" value="Genomic_DNA"/>
</dbReference>
<reference evidence="1" key="1">
    <citation type="submission" date="2020-08" db="EMBL/GenBank/DDBJ databases">
        <title>Genome sequencing and assembly of the red palm weevil Rhynchophorus ferrugineus.</title>
        <authorList>
            <person name="Dias G.B."/>
            <person name="Bergman C.M."/>
            <person name="Manee M."/>
        </authorList>
    </citation>
    <scope>NUCLEOTIDE SEQUENCE</scope>
    <source>
        <strain evidence="1">AA-2017</strain>
        <tissue evidence="1">Whole larva</tissue>
    </source>
</reference>
<keyword evidence="2" id="KW-1185">Reference proteome</keyword>
<dbReference type="OrthoDB" id="10480961at2759"/>
<evidence type="ECO:0000313" key="2">
    <source>
        <dbReference type="Proteomes" id="UP000625711"/>
    </source>
</evidence>
<dbReference type="AlphaFoldDB" id="A0A834M4S1"/>
<dbReference type="Proteomes" id="UP000625711">
    <property type="component" value="Unassembled WGS sequence"/>
</dbReference>